<dbReference type="PANTHER" id="PTHR48200">
    <property type="entry name" value="PROTEIN, PUTATIVE-RELATED"/>
    <property type="match status" value="1"/>
</dbReference>
<protein>
    <recommendedName>
        <fullName evidence="1">DUF7745 domain-containing protein</fullName>
    </recommendedName>
</protein>
<keyword evidence="3" id="KW-1185">Reference proteome</keyword>
<sequence>MENEFLDKMEENAELKEIRAQWDDEVKQLFYYNYALAQFWNSVYSCFTSGEVDLVLTIEEYTVLLHWPRIQTDKAYSKAVNVMNFVKKLMNILRMRHWGA</sequence>
<dbReference type="EMBL" id="JABFAD010176400">
    <property type="protein sequence ID" value="MBA0818025.1"/>
    <property type="molecule type" value="Genomic_DNA"/>
</dbReference>
<organism evidence="2 3">
    <name type="scientific">Gossypium harknessii</name>
    <dbReference type="NCBI Taxonomy" id="34285"/>
    <lineage>
        <taxon>Eukaryota</taxon>
        <taxon>Viridiplantae</taxon>
        <taxon>Streptophyta</taxon>
        <taxon>Embryophyta</taxon>
        <taxon>Tracheophyta</taxon>
        <taxon>Spermatophyta</taxon>
        <taxon>Magnoliopsida</taxon>
        <taxon>eudicotyledons</taxon>
        <taxon>Gunneridae</taxon>
        <taxon>Pentapetalae</taxon>
        <taxon>rosids</taxon>
        <taxon>malvids</taxon>
        <taxon>Malvales</taxon>
        <taxon>Malvaceae</taxon>
        <taxon>Malvoideae</taxon>
        <taxon>Gossypium</taxon>
    </lineage>
</organism>
<reference evidence="2 3" key="1">
    <citation type="journal article" date="2019" name="Genome Biol. Evol.">
        <title>Insights into the evolution of the New World diploid cottons (Gossypium, subgenus Houzingenia) based on genome sequencing.</title>
        <authorList>
            <person name="Grover C.E."/>
            <person name="Arick M.A. 2nd"/>
            <person name="Thrash A."/>
            <person name="Conover J.L."/>
            <person name="Sanders W.S."/>
            <person name="Peterson D.G."/>
            <person name="Frelichowski J.E."/>
            <person name="Scheffler J.A."/>
            <person name="Scheffler B.E."/>
            <person name="Wendel J.F."/>
        </authorList>
    </citation>
    <scope>NUCLEOTIDE SEQUENCE [LARGE SCALE GENOMIC DNA]</scope>
    <source>
        <strain evidence="2">0</strain>
        <tissue evidence="2">Leaf</tissue>
    </source>
</reference>
<dbReference type="AlphaFoldDB" id="A0A7J9IA67"/>
<dbReference type="PANTHER" id="PTHR48200:SF1">
    <property type="entry name" value="AMINOTRANSFERASE-LIKE PLANT MOBILE DOMAIN-CONTAINING PROTEIN"/>
    <property type="match status" value="1"/>
</dbReference>
<evidence type="ECO:0000259" key="1">
    <source>
        <dbReference type="Pfam" id="PF24924"/>
    </source>
</evidence>
<accession>A0A7J9IA67</accession>
<feature type="domain" description="DUF7745" evidence="1">
    <location>
        <begin position="35"/>
        <end position="96"/>
    </location>
</feature>
<proteinExistence type="predicted"/>
<comment type="caution">
    <text evidence="2">The sequence shown here is derived from an EMBL/GenBank/DDBJ whole genome shotgun (WGS) entry which is preliminary data.</text>
</comment>
<evidence type="ECO:0000313" key="2">
    <source>
        <dbReference type="EMBL" id="MBA0818025.1"/>
    </source>
</evidence>
<evidence type="ECO:0000313" key="3">
    <source>
        <dbReference type="Proteomes" id="UP000593560"/>
    </source>
</evidence>
<dbReference type="Pfam" id="PF24924">
    <property type="entry name" value="DUF7745"/>
    <property type="match status" value="1"/>
</dbReference>
<name>A0A7J9IA67_9ROSI</name>
<dbReference type="OrthoDB" id="994452at2759"/>
<dbReference type="Proteomes" id="UP000593560">
    <property type="component" value="Unassembled WGS sequence"/>
</dbReference>
<dbReference type="InterPro" id="IPR056647">
    <property type="entry name" value="DUF7745"/>
</dbReference>
<gene>
    <name evidence="2" type="ORF">Gohar_025553</name>
</gene>